<comment type="caution">
    <text evidence="1">The sequence shown here is derived from an EMBL/GenBank/DDBJ whole genome shotgun (WGS) entry which is preliminary data.</text>
</comment>
<dbReference type="AlphaFoldDB" id="A0A7X1B3R0"/>
<accession>A0A7X1B3R0</accession>
<dbReference type="EMBL" id="JACHVA010000134">
    <property type="protein sequence ID" value="MBC2603855.1"/>
    <property type="molecule type" value="Genomic_DNA"/>
</dbReference>
<sequence>MEAGRLSVDARVREARTSAVLGFQVAMGEVQSGLGPDKRITANASSSSVPVEGKEHWLGVWSSNGTGAVEWMVSGDETPDVGFGDSAELVGSGSAGESVKAPKVSVGAGGVLTASYAYWVSDLSQKALVNLRDRRLTETGYDFDRIATLNQPGTFDLAGFPGLEGVSAMQDPTPDGESLRKDLSKLISPEQLGILDSNFAQSAKDHFHDLTGVNFGLQTNVVAGGMKTDLSGALSSSLAGEIYPEGPPWELLKDFLSLQSEVADGGILPQSRYPTTVQGRRVQVAPNDTLGYPVRHGIAPVVLFWEMGVEVVPDPPAVYSATDPIPLQLRVEPVIVMLNPYDVALDSSDYVFRITSGSGTYDPAARKVERYPKFEMKFLDQNFNLVKIMTPTDGSYSYGNYLNEWLPGFTGHGASDGTSYAYNSLRVGFLGSFEPGEVKVFSLDSDQDLPGTSEDFVLRLAEGEPAGYFARSGDISASLGEDFTGQDYDNYSSSGYTLRLRLSTGAVVGSLYIDSVDTEYSPASENLTSTQQVRLLQPLQRPRIFFGAALKGPNDLINSERNPASVDGAKTLASYNVRSHYQSTLLPGSSLAGDFRSAPSYSPRTDTQSFYNGVASLWDGSLYDYSQGESRMVLFHLPQDTTFSLAELQHADLSFSVYYPTYAIGNSVANPWIPGNDTVDSDTGLQDLSYLLNESLYDGFYFSTVPQDSSEEAVPENVRLSVLKGAVDAELRDSQRSANWIFTEGPLNVNSLSVEVWTAFLGSMRDFPVRYRDIFGGEIESDFADAGAFGRSPLPADGAVPSVGGNEERPDVQSPEYWRGFRNLTDDQIRNLAGQIVHQVKERGPFFSLADFVNRDPQSESLGSRLRGALQAAIDSENAVVIDGETYQPASLNPLATNQNAVTAVPSGFPDSTGYSVDFRFPEAVTGLRSEMAPGYLNQADILIQLGPLLTVRGDTFLIRSYGESVSPLTGEVLANARCEVLVQRVPSYLLDPSQSPEEAANALNERMGRKFRVLSFRWLEESGY</sequence>
<evidence type="ECO:0000313" key="1">
    <source>
        <dbReference type="EMBL" id="MBC2603855.1"/>
    </source>
</evidence>
<protein>
    <submittedName>
        <fullName evidence="1">Uncharacterized protein</fullName>
    </submittedName>
</protein>
<dbReference type="Proteomes" id="UP000525652">
    <property type="component" value="Unassembled WGS sequence"/>
</dbReference>
<gene>
    <name evidence="1" type="ORF">H5P30_18915</name>
</gene>
<evidence type="ECO:0000313" key="2">
    <source>
        <dbReference type="Proteomes" id="UP000525652"/>
    </source>
</evidence>
<reference evidence="1 2" key="1">
    <citation type="submission" date="2020-07" db="EMBL/GenBank/DDBJ databases">
        <authorList>
            <person name="Feng X."/>
        </authorList>
    </citation>
    <scope>NUCLEOTIDE SEQUENCE [LARGE SCALE GENOMIC DNA]</scope>
    <source>
        <strain evidence="1 2">JCM14086</strain>
    </source>
</reference>
<proteinExistence type="predicted"/>
<name>A0A7X1B3R0_9BACT</name>
<keyword evidence="2" id="KW-1185">Reference proteome</keyword>
<organism evidence="1 2">
    <name type="scientific">Puniceicoccus vermicola</name>
    <dbReference type="NCBI Taxonomy" id="388746"/>
    <lineage>
        <taxon>Bacteria</taxon>
        <taxon>Pseudomonadati</taxon>
        <taxon>Verrucomicrobiota</taxon>
        <taxon>Opitutia</taxon>
        <taxon>Puniceicoccales</taxon>
        <taxon>Puniceicoccaceae</taxon>
        <taxon>Puniceicoccus</taxon>
    </lineage>
</organism>